<evidence type="ECO:0000313" key="2">
    <source>
        <dbReference type="Proteomes" id="UP001281410"/>
    </source>
</evidence>
<organism evidence="1 2">
    <name type="scientific">Dipteronia sinensis</name>
    <dbReference type="NCBI Taxonomy" id="43782"/>
    <lineage>
        <taxon>Eukaryota</taxon>
        <taxon>Viridiplantae</taxon>
        <taxon>Streptophyta</taxon>
        <taxon>Embryophyta</taxon>
        <taxon>Tracheophyta</taxon>
        <taxon>Spermatophyta</taxon>
        <taxon>Magnoliopsida</taxon>
        <taxon>eudicotyledons</taxon>
        <taxon>Gunneridae</taxon>
        <taxon>Pentapetalae</taxon>
        <taxon>rosids</taxon>
        <taxon>malvids</taxon>
        <taxon>Sapindales</taxon>
        <taxon>Sapindaceae</taxon>
        <taxon>Hippocastanoideae</taxon>
        <taxon>Acereae</taxon>
        <taxon>Dipteronia</taxon>
    </lineage>
</organism>
<keyword evidence="2" id="KW-1185">Reference proteome</keyword>
<gene>
    <name evidence="1" type="ORF">Dsin_020472</name>
</gene>
<dbReference type="PANTHER" id="PTHR34427:SF5">
    <property type="entry name" value="DUF4283 DOMAIN-CONTAINING PROTEIN"/>
    <property type="match status" value="1"/>
</dbReference>
<protein>
    <recommendedName>
        <fullName evidence="3">DUF4283 domain-containing protein</fullName>
    </recommendedName>
</protein>
<comment type="caution">
    <text evidence="1">The sequence shown here is derived from an EMBL/GenBank/DDBJ whole genome shotgun (WGS) entry which is preliminary data.</text>
</comment>
<proteinExistence type="predicted"/>
<dbReference type="Proteomes" id="UP001281410">
    <property type="component" value="Unassembled WGS sequence"/>
</dbReference>
<accession>A0AAE0E411</accession>
<sequence>MNRKIADSRWLDRCAVGVLKTFSSVDRVNKRLRDRGFSFTSKYLGGKLMLWSFETEHESEGFVRSNFFWEDTFISMEKGYSSLAYRTRLVWANIRGTPMSHCNETFFKKIGDLLGEFLLIEDDTAQRRRLD</sequence>
<reference evidence="1" key="1">
    <citation type="journal article" date="2023" name="Plant J.">
        <title>Genome sequences and population genomics provide insights into the demographic history, inbreeding, and mutation load of two 'living fossil' tree species of Dipteronia.</title>
        <authorList>
            <person name="Feng Y."/>
            <person name="Comes H.P."/>
            <person name="Chen J."/>
            <person name="Zhu S."/>
            <person name="Lu R."/>
            <person name="Zhang X."/>
            <person name="Li P."/>
            <person name="Qiu J."/>
            <person name="Olsen K.M."/>
            <person name="Qiu Y."/>
        </authorList>
    </citation>
    <scope>NUCLEOTIDE SEQUENCE</scope>
    <source>
        <strain evidence="1">NBL</strain>
    </source>
</reference>
<dbReference type="PANTHER" id="PTHR34427">
    <property type="entry name" value="DUF4283 DOMAIN PROTEIN"/>
    <property type="match status" value="1"/>
</dbReference>
<evidence type="ECO:0008006" key="3">
    <source>
        <dbReference type="Google" id="ProtNLM"/>
    </source>
</evidence>
<dbReference type="AlphaFoldDB" id="A0AAE0E411"/>
<name>A0AAE0E411_9ROSI</name>
<dbReference type="EMBL" id="JANJYJ010000006">
    <property type="protein sequence ID" value="KAK3206426.1"/>
    <property type="molecule type" value="Genomic_DNA"/>
</dbReference>
<evidence type="ECO:0000313" key="1">
    <source>
        <dbReference type="EMBL" id="KAK3206426.1"/>
    </source>
</evidence>